<comment type="subcellular location">
    <subcellularLocation>
        <location evidence="1">Nucleus</location>
    </subcellularLocation>
</comment>
<dbReference type="SUPFAM" id="SSF68906">
    <property type="entry name" value="SAP domain"/>
    <property type="match status" value="1"/>
</dbReference>
<reference evidence="15" key="1">
    <citation type="submission" date="2020-07" db="EMBL/GenBank/DDBJ databases">
        <title>Multicomponent nature underlies the extraordinary mechanical properties of spider dragline silk.</title>
        <authorList>
            <person name="Kono N."/>
            <person name="Nakamura H."/>
            <person name="Mori M."/>
            <person name="Yoshida Y."/>
            <person name="Ohtoshi R."/>
            <person name="Malay A.D."/>
            <person name="Moran D.A.P."/>
            <person name="Tomita M."/>
            <person name="Numata K."/>
            <person name="Arakawa K."/>
        </authorList>
    </citation>
    <scope>NUCLEOTIDE SEQUENCE</scope>
</reference>
<dbReference type="Proteomes" id="UP000887116">
    <property type="component" value="Unassembled WGS sequence"/>
</dbReference>
<dbReference type="InterPro" id="IPR013083">
    <property type="entry name" value="Znf_RING/FYVE/PHD"/>
</dbReference>
<dbReference type="Gene3D" id="1.10.720.30">
    <property type="entry name" value="SAP domain"/>
    <property type="match status" value="1"/>
</dbReference>
<evidence type="ECO:0000256" key="5">
    <source>
        <dbReference type="ARBA" id="ARBA00022723"/>
    </source>
</evidence>
<evidence type="ECO:0008006" key="17">
    <source>
        <dbReference type="Google" id="ProtNLM"/>
    </source>
</evidence>
<feature type="domain" description="SP-RING-type" evidence="13">
    <location>
        <begin position="323"/>
        <end position="408"/>
    </location>
</feature>
<dbReference type="InterPro" id="IPR036361">
    <property type="entry name" value="SAP_dom_sf"/>
</dbReference>
<evidence type="ECO:0000256" key="7">
    <source>
        <dbReference type="ARBA" id="ARBA00022786"/>
    </source>
</evidence>
<dbReference type="EMBL" id="BMAO01012357">
    <property type="protein sequence ID" value="GFQ80815.1"/>
    <property type="molecule type" value="Genomic_DNA"/>
</dbReference>
<feature type="region of interest" description="Disordered" evidence="11">
    <location>
        <begin position="469"/>
        <end position="550"/>
    </location>
</feature>
<gene>
    <name evidence="15" type="primary">Pias1</name>
    <name evidence="15" type="ORF">TNCT_518531</name>
</gene>
<evidence type="ECO:0000313" key="15">
    <source>
        <dbReference type="EMBL" id="GFQ80815.1"/>
    </source>
</evidence>
<keyword evidence="7" id="KW-0833">Ubl conjugation pathway</keyword>
<evidence type="ECO:0000256" key="8">
    <source>
        <dbReference type="ARBA" id="ARBA00022833"/>
    </source>
</evidence>
<dbReference type="PANTHER" id="PTHR10782">
    <property type="entry name" value="ZINC FINGER MIZ DOMAIN-CONTAINING PROTEIN"/>
    <property type="match status" value="1"/>
</dbReference>
<dbReference type="GO" id="GO:0000785">
    <property type="term" value="C:chromatin"/>
    <property type="evidence" value="ECO:0007669"/>
    <property type="project" value="TreeGrafter"/>
</dbReference>
<dbReference type="InterPro" id="IPR023321">
    <property type="entry name" value="PINIT"/>
</dbReference>
<dbReference type="FunFam" id="1.10.720.30:FF:000001">
    <property type="entry name" value="E3 SUMO-protein ligase PIAS2 isoform 1"/>
    <property type="match status" value="1"/>
</dbReference>
<dbReference type="InterPro" id="IPR003034">
    <property type="entry name" value="SAP_dom"/>
</dbReference>
<feature type="compositionally biased region" description="Polar residues" evidence="11">
    <location>
        <begin position="490"/>
        <end position="508"/>
    </location>
</feature>
<keyword evidence="5" id="KW-0479">Metal-binding</keyword>
<dbReference type="PROSITE" id="PS51466">
    <property type="entry name" value="PINIT"/>
    <property type="match status" value="1"/>
</dbReference>
<feature type="compositionally biased region" description="Basic and acidic residues" evidence="11">
    <location>
        <begin position="607"/>
        <end position="617"/>
    </location>
</feature>
<organism evidence="15 16">
    <name type="scientific">Trichonephila clavata</name>
    <name type="common">Joro spider</name>
    <name type="synonym">Nephila clavata</name>
    <dbReference type="NCBI Taxonomy" id="2740835"/>
    <lineage>
        <taxon>Eukaryota</taxon>
        <taxon>Metazoa</taxon>
        <taxon>Ecdysozoa</taxon>
        <taxon>Arthropoda</taxon>
        <taxon>Chelicerata</taxon>
        <taxon>Arachnida</taxon>
        <taxon>Araneae</taxon>
        <taxon>Araneomorphae</taxon>
        <taxon>Entelegynae</taxon>
        <taxon>Araneoidea</taxon>
        <taxon>Nephilidae</taxon>
        <taxon>Trichonephila</taxon>
    </lineage>
</organism>
<evidence type="ECO:0000259" key="14">
    <source>
        <dbReference type="PROSITE" id="PS51466"/>
    </source>
</evidence>
<dbReference type="OrthoDB" id="10263264at2759"/>
<dbReference type="GO" id="GO:0003712">
    <property type="term" value="F:transcription coregulator activity"/>
    <property type="evidence" value="ECO:0007669"/>
    <property type="project" value="TreeGrafter"/>
</dbReference>
<dbReference type="GO" id="GO:0016925">
    <property type="term" value="P:protein sumoylation"/>
    <property type="evidence" value="ECO:0007669"/>
    <property type="project" value="TreeGrafter"/>
</dbReference>
<feature type="region of interest" description="Disordered" evidence="11">
    <location>
        <begin position="607"/>
        <end position="627"/>
    </location>
</feature>
<feature type="domain" description="PINIT" evidence="14">
    <location>
        <begin position="128"/>
        <end position="291"/>
    </location>
</feature>
<evidence type="ECO:0000259" key="13">
    <source>
        <dbReference type="PROSITE" id="PS51044"/>
    </source>
</evidence>
<dbReference type="GO" id="GO:0005634">
    <property type="term" value="C:nucleus"/>
    <property type="evidence" value="ECO:0007669"/>
    <property type="project" value="UniProtKB-SubCell"/>
</dbReference>
<dbReference type="GO" id="GO:0061665">
    <property type="term" value="F:SUMO ligase activity"/>
    <property type="evidence" value="ECO:0007669"/>
    <property type="project" value="TreeGrafter"/>
</dbReference>
<evidence type="ECO:0000256" key="10">
    <source>
        <dbReference type="PROSITE-ProRule" id="PRU00452"/>
    </source>
</evidence>
<feature type="domain" description="SAP" evidence="12">
    <location>
        <begin position="10"/>
        <end position="44"/>
    </location>
</feature>
<dbReference type="FunFam" id="2.60.120.780:FF:000001">
    <property type="entry name" value="E3 SUMO-protein ligase PIAS2 isoform X1"/>
    <property type="match status" value="1"/>
</dbReference>
<dbReference type="CDD" id="cd16790">
    <property type="entry name" value="SP-RING_PIAS"/>
    <property type="match status" value="1"/>
</dbReference>
<dbReference type="GO" id="GO:0008270">
    <property type="term" value="F:zinc ion binding"/>
    <property type="evidence" value="ECO:0007669"/>
    <property type="project" value="UniProtKB-KW"/>
</dbReference>
<sequence>MADSELRNMILNFRVSDLQVLLGFAGRNKTGKKHELQTRAVDLLKMKSSAVDMKIRELHNRRYNQTVRSSSYEMPERTLNETPMNPYDVHMNNNYGARCNPNVRPTPMHQGPSSSFPTSGKPYLPPLPTTNVLPQYNIYADVKFKDLPFYDILYVLVHPSKLVADSTDRYQESTLYFTLTAQQAQDVSLSRNVNGHYECQIMLRFCTSDSNSEQEDNFPPSVCVKVNAKIVTLPNPIPNNRPGVEPRRPSKPVNITPFTKLSPTVTNAVTISWASTYGRAYVAAIYIVRQLSSQALLIRLKNSGVRNPEYTTAMIKEKLQQGQDAEIATTSLRGSLICPLGKIRMELPCRAVTCTHLQCFDASLYIQMNEKKPKWICPVCDKPALYRTLAIDGLFVEIASKVPPDCTEVQFNEDGSWTPITPVKGPKETKKTVEKRPKKSSDPVEVVDICDSDSEEVWSYNLDHQAIKTTESPESPPLPLSPKLLFPTSQGNSESYPLPLTQSSSPFPNSLHMPSEIQNETSEPVSLLPDLMSTHTDTSMPSTSSSSPGLNSTSFLHLPFLNDGTYYSSASNPLPDQLGSVNGNQSIPSCNNFDFMSLFQIPDVETQKQKDFEKKENTASPDVISLD</sequence>
<evidence type="ECO:0000256" key="4">
    <source>
        <dbReference type="ARBA" id="ARBA00022679"/>
    </source>
</evidence>
<evidence type="ECO:0000256" key="6">
    <source>
        <dbReference type="ARBA" id="ARBA00022771"/>
    </source>
</evidence>
<dbReference type="Pfam" id="PF02891">
    <property type="entry name" value="zf-MIZ"/>
    <property type="match status" value="1"/>
</dbReference>
<feature type="region of interest" description="Disordered" evidence="11">
    <location>
        <begin position="417"/>
        <end position="445"/>
    </location>
</feature>
<feature type="compositionally biased region" description="Low complexity" evidence="11">
    <location>
        <begin position="533"/>
        <end position="550"/>
    </location>
</feature>
<dbReference type="Pfam" id="PF14324">
    <property type="entry name" value="PINIT"/>
    <property type="match status" value="1"/>
</dbReference>
<evidence type="ECO:0000259" key="12">
    <source>
        <dbReference type="PROSITE" id="PS50800"/>
    </source>
</evidence>
<dbReference type="PROSITE" id="PS50800">
    <property type="entry name" value="SAP"/>
    <property type="match status" value="1"/>
</dbReference>
<keyword evidence="16" id="KW-1185">Reference proteome</keyword>
<protein>
    <recommendedName>
        <fullName evidence="17">E3 SUMO-protein ligase PIAS2</fullName>
    </recommendedName>
</protein>
<dbReference type="Pfam" id="PF02037">
    <property type="entry name" value="SAP"/>
    <property type="match status" value="1"/>
</dbReference>
<evidence type="ECO:0000313" key="16">
    <source>
        <dbReference type="Proteomes" id="UP000887116"/>
    </source>
</evidence>
<dbReference type="InterPro" id="IPR004181">
    <property type="entry name" value="Znf_MIZ"/>
</dbReference>
<keyword evidence="9" id="KW-0539">Nucleus</keyword>
<dbReference type="SMART" id="SM00513">
    <property type="entry name" value="SAP"/>
    <property type="match status" value="1"/>
</dbReference>
<comment type="caution">
    <text evidence="15">The sequence shown here is derived from an EMBL/GenBank/DDBJ whole genome shotgun (WGS) entry which is preliminary data.</text>
</comment>
<dbReference type="AlphaFoldDB" id="A0A8X6FHJ4"/>
<evidence type="ECO:0000256" key="2">
    <source>
        <dbReference type="ARBA" id="ARBA00004718"/>
    </source>
</evidence>
<evidence type="ECO:0000256" key="11">
    <source>
        <dbReference type="SAM" id="MobiDB-lite"/>
    </source>
</evidence>
<evidence type="ECO:0000256" key="9">
    <source>
        <dbReference type="ARBA" id="ARBA00023242"/>
    </source>
</evidence>
<dbReference type="Gene3D" id="2.60.120.780">
    <property type="entry name" value="PINIT domain"/>
    <property type="match status" value="1"/>
</dbReference>
<comment type="similarity">
    <text evidence="3">Belongs to the PIAS family.</text>
</comment>
<feature type="region of interest" description="Disordered" evidence="11">
    <location>
        <begin position="68"/>
        <end position="87"/>
    </location>
</feature>
<keyword evidence="8" id="KW-0862">Zinc</keyword>
<name>A0A8X6FHJ4_TRICU</name>
<comment type="pathway">
    <text evidence="2">Protein modification; protein sumoylation.</text>
</comment>
<dbReference type="PROSITE" id="PS51044">
    <property type="entry name" value="ZF_SP_RING"/>
    <property type="match status" value="1"/>
</dbReference>
<keyword evidence="6 10" id="KW-0863">Zinc-finger</keyword>
<feature type="compositionally biased region" description="Basic and acidic residues" evidence="11">
    <location>
        <begin position="425"/>
        <end position="442"/>
    </location>
</feature>
<dbReference type="Gene3D" id="3.30.40.10">
    <property type="entry name" value="Zinc/RING finger domain, C3HC4 (zinc finger)"/>
    <property type="match status" value="1"/>
</dbReference>
<proteinExistence type="inferred from homology"/>
<evidence type="ECO:0000256" key="1">
    <source>
        <dbReference type="ARBA" id="ARBA00004123"/>
    </source>
</evidence>
<dbReference type="InterPro" id="IPR038654">
    <property type="entry name" value="PINIT_sf"/>
</dbReference>
<accession>A0A8X6FHJ4</accession>
<dbReference type="PANTHER" id="PTHR10782:SF94">
    <property type="entry name" value="SUPPRESSOR OF VARIEGATION 2-10, ISOFORM I"/>
    <property type="match status" value="1"/>
</dbReference>
<evidence type="ECO:0000256" key="3">
    <source>
        <dbReference type="ARBA" id="ARBA00005383"/>
    </source>
</evidence>
<keyword evidence="4" id="KW-0808">Transferase</keyword>
<dbReference type="GO" id="GO:0006357">
    <property type="term" value="P:regulation of transcription by RNA polymerase II"/>
    <property type="evidence" value="ECO:0007669"/>
    <property type="project" value="TreeGrafter"/>
</dbReference>